<evidence type="ECO:0000313" key="2">
    <source>
        <dbReference type="EMBL" id="OGZ63684.1"/>
    </source>
</evidence>
<evidence type="ECO:0008006" key="4">
    <source>
        <dbReference type="Google" id="ProtNLM"/>
    </source>
</evidence>
<keyword evidence="1" id="KW-0472">Membrane</keyword>
<sequence length="167" mass="18510">MKNTIFKSKSPIISSIVIGVISGIVLYGTFVPETINADLKNSAPLANQSTLVKNGHLTICKLDRSSYEVVKKVKMMVTAYSSTEDQTDDTPFITASGKKVADGIIANNMLPFGTKIRIPELYGDKIFTVEDRMHKRKGHYQADIWFEEHIEAKNFGAKVANIEVVES</sequence>
<gene>
    <name evidence="2" type="ORF">A2730_00070</name>
</gene>
<protein>
    <recommendedName>
        <fullName evidence="4">3D domain-containing protein</fullName>
    </recommendedName>
</protein>
<reference evidence="2 3" key="1">
    <citation type="journal article" date="2016" name="Nat. Commun.">
        <title>Thousands of microbial genomes shed light on interconnected biogeochemical processes in an aquifer system.</title>
        <authorList>
            <person name="Anantharaman K."/>
            <person name="Brown C.T."/>
            <person name="Hug L.A."/>
            <person name="Sharon I."/>
            <person name="Castelle C.J."/>
            <person name="Probst A.J."/>
            <person name="Thomas B.C."/>
            <person name="Singh A."/>
            <person name="Wilkins M.J."/>
            <person name="Karaoz U."/>
            <person name="Brodie E.L."/>
            <person name="Williams K.H."/>
            <person name="Hubbard S.S."/>
            <person name="Banfield J.F."/>
        </authorList>
    </citation>
    <scope>NUCLEOTIDE SEQUENCE [LARGE SCALE GENOMIC DNA]</scope>
</reference>
<evidence type="ECO:0000256" key="1">
    <source>
        <dbReference type="SAM" id="Phobius"/>
    </source>
</evidence>
<keyword evidence="1" id="KW-0812">Transmembrane</keyword>
<feature type="transmembrane region" description="Helical" evidence="1">
    <location>
        <begin position="12"/>
        <end position="30"/>
    </location>
</feature>
<name>A0A1G2HMC2_9BACT</name>
<proteinExistence type="predicted"/>
<dbReference type="STRING" id="1802202.A2730_00070"/>
<dbReference type="Proteomes" id="UP000176855">
    <property type="component" value="Unassembled WGS sequence"/>
</dbReference>
<comment type="caution">
    <text evidence="2">The sequence shown here is derived from an EMBL/GenBank/DDBJ whole genome shotgun (WGS) entry which is preliminary data.</text>
</comment>
<dbReference type="EMBL" id="MHOO01000011">
    <property type="protein sequence ID" value="OGZ63684.1"/>
    <property type="molecule type" value="Genomic_DNA"/>
</dbReference>
<dbReference type="CDD" id="cd22784">
    <property type="entry name" value="DPBB_MltA_YuiC-like"/>
    <property type="match status" value="1"/>
</dbReference>
<dbReference type="AlphaFoldDB" id="A0A1G2HMC2"/>
<evidence type="ECO:0000313" key="3">
    <source>
        <dbReference type="Proteomes" id="UP000176855"/>
    </source>
</evidence>
<organism evidence="2 3">
    <name type="scientific">Candidatus Staskawiczbacteria bacterium RIFCSPHIGHO2_01_FULL_39_25</name>
    <dbReference type="NCBI Taxonomy" id="1802202"/>
    <lineage>
        <taxon>Bacteria</taxon>
        <taxon>Candidatus Staskawicziibacteriota</taxon>
    </lineage>
</organism>
<keyword evidence="1" id="KW-1133">Transmembrane helix</keyword>
<accession>A0A1G2HMC2</accession>